<dbReference type="InterPro" id="IPR001873">
    <property type="entry name" value="ENaC"/>
</dbReference>
<feature type="transmembrane region" description="Helical" evidence="13">
    <location>
        <begin position="39"/>
        <end position="60"/>
    </location>
</feature>
<keyword evidence="3 12" id="KW-0813">Transport</keyword>
<dbReference type="Gene3D" id="1.10.287.770">
    <property type="entry name" value="YojJ-like"/>
    <property type="match status" value="1"/>
</dbReference>
<evidence type="ECO:0000256" key="9">
    <source>
        <dbReference type="ARBA" id="ARBA00023136"/>
    </source>
</evidence>
<evidence type="ECO:0000256" key="2">
    <source>
        <dbReference type="ARBA" id="ARBA00007193"/>
    </source>
</evidence>
<evidence type="ECO:0000256" key="6">
    <source>
        <dbReference type="ARBA" id="ARBA00022989"/>
    </source>
</evidence>
<evidence type="ECO:0000256" key="12">
    <source>
        <dbReference type="RuleBase" id="RU000679"/>
    </source>
</evidence>
<sequence length="488" mass="55967">MGYRSLIRQVSGKTATFCSHCSLHGFYYLAGSAPRLVRALWCIVILAGFTLCTILSILIWEKFDKNPTFTVVESAHFPTEDIPFAAVAVCDQQVYGPATTKTTNILTLRGFNASQLTKFYESFVKIKSKHFTSDSEVARMHSVLEELHFSYYDLLYELKKPCSDLVKECSWRGRTFDCSFMFREVFTIYGHCCQFDVNYFTEFAGNDTNLSAGVLKLEALDIIVDSMKVYPNGTVRDGYVMLYIFDQDNQLSLLDSPISLIPATYFDVRIDVWIIEAGDEIKNLQLGSRKCFLDSDNKTYHSCVSNHLMKQVVAACLCLPFNYVDDDKETLYSPCQWPKLGCVYQALDNAQRHMRTIISQRECYQTCDYVQYETKTDYSKPTRLRGIKSSKKENSGLSRVTVHFADNLCIKYRREVLYTWDQMLANFGGIFGLCLGGSIISIIELVWFIFDILATIIHYLCTKEKNKVVKKAWKKNKNSIVPKYPFVN</sequence>
<gene>
    <name evidence="14" type="ORF">PMACD_LOCUS12774</name>
</gene>
<keyword evidence="9 13" id="KW-0472">Membrane</keyword>
<proteinExistence type="inferred from homology"/>
<keyword evidence="11 12" id="KW-0407">Ion channel</keyword>
<keyword evidence="7" id="KW-0915">Sodium</keyword>
<reference evidence="14" key="1">
    <citation type="submission" date="2021-02" db="EMBL/GenBank/DDBJ databases">
        <authorList>
            <person name="Steward A R."/>
        </authorList>
    </citation>
    <scope>NUCLEOTIDE SEQUENCE</scope>
</reference>
<dbReference type="PANTHER" id="PTHR11690:SF288">
    <property type="entry name" value="AMILORIDE-SENSITIVE NA+ CHANNEL-RELATED"/>
    <property type="match status" value="1"/>
</dbReference>
<evidence type="ECO:0000256" key="13">
    <source>
        <dbReference type="SAM" id="Phobius"/>
    </source>
</evidence>
<dbReference type="AlphaFoldDB" id="A0A821W4X0"/>
<evidence type="ECO:0000256" key="3">
    <source>
        <dbReference type="ARBA" id="ARBA00022448"/>
    </source>
</evidence>
<keyword evidence="10 12" id="KW-0739">Sodium transport</keyword>
<keyword evidence="6 13" id="KW-1133">Transmembrane helix</keyword>
<dbReference type="GO" id="GO:0015280">
    <property type="term" value="F:ligand-gated sodium channel activity"/>
    <property type="evidence" value="ECO:0007669"/>
    <property type="project" value="TreeGrafter"/>
</dbReference>
<evidence type="ECO:0000256" key="4">
    <source>
        <dbReference type="ARBA" id="ARBA00022461"/>
    </source>
</evidence>
<dbReference type="Gene3D" id="2.60.470.10">
    <property type="entry name" value="Acid-sensing ion channels like domains"/>
    <property type="match status" value="1"/>
</dbReference>
<evidence type="ECO:0000313" key="15">
    <source>
        <dbReference type="Proteomes" id="UP000663880"/>
    </source>
</evidence>
<organism evidence="14 15">
    <name type="scientific">Pieris macdunnoughi</name>
    <dbReference type="NCBI Taxonomy" id="345717"/>
    <lineage>
        <taxon>Eukaryota</taxon>
        <taxon>Metazoa</taxon>
        <taxon>Ecdysozoa</taxon>
        <taxon>Arthropoda</taxon>
        <taxon>Hexapoda</taxon>
        <taxon>Insecta</taxon>
        <taxon>Pterygota</taxon>
        <taxon>Neoptera</taxon>
        <taxon>Endopterygota</taxon>
        <taxon>Lepidoptera</taxon>
        <taxon>Glossata</taxon>
        <taxon>Ditrysia</taxon>
        <taxon>Papilionoidea</taxon>
        <taxon>Pieridae</taxon>
        <taxon>Pierinae</taxon>
        <taxon>Pieris</taxon>
    </lineage>
</organism>
<dbReference type="EMBL" id="CAJOBZ010000052">
    <property type="protein sequence ID" value="CAF4918107.1"/>
    <property type="molecule type" value="Genomic_DNA"/>
</dbReference>
<dbReference type="PANTHER" id="PTHR11690">
    <property type="entry name" value="AMILORIDE-SENSITIVE SODIUM CHANNEL-RELATED"/>
    <property type="match status" value="1"/>
</dbReference>
<evidence type="ECO:0000313" key="14">
    <source>
        <dbReference type="EMBL" id="CAF4918107.1"/>
    </source>
</evidence>
<evidence type="ECO:0000256" key="1">
    <source>
        <dbReference type="ARBA" id="ARBA00004141"/>
    </source>
</evidence>
<evidence type="ECO:0000256" key="5">
    <source>
        <dbReference type="ARBA" id="ARBA00022692"/>
    </source>
</evidence>
<comment type="subcellular location">
    <subcellularLocation>
        <location evidence="1">Membrane</location>
        <topology evidence="1">Multi-pass membrane protein</topology>
    </subcellularLocation>
</comment>
<comment type="similarity">
    <text evidence="2 12">Belongs to the amiloride-sensitive sodium channel (TC 1.A.6) family.</text>
</comment>
<evidence type="ECO:0000256" key="10">
    <source>
        <dbReference type="ARBA" id="ARBA00023201"/>
    </source>
</evidence>
<dbReference type="GO" id="GO:0005886">
    <property type="term" value="C:plasma membrane"/>
    <property type="evidence" value="ECO:0007669"/>
    <property type="project" value="TreeGrafter"/>
</dbReference>
<keyword evidence="15" id="KW-1185">Reference proteome</keyword>
<evidence type="ECO:0000256" key="7">
    <source>
        <dbReference type="ARBA" id="ARBA00023053"/>
    </source>
</evidence>
<evidence type="ECO:0000256" key="11">
    <source>
        <dbReference type="ARBA" id="ARBA00023303"/>
    </source>
</evidence>
<name>A0A821W4X0_9NEOP</name>
<keyword evidence="5 12" id="KW-0812">Transmembrane</keyword>
<keyword evidence="8 12" id="KW-0406">Ion transport</keyword>
<dbReference type="Pfam" id="PF00858">
    <property type="entry name" value="ASC"/>
    <property type="match status" value="1"/>
</dbReference>
<keyword evidence="4 12" id="KW-0894">Sodium channel</keyword>
<protein>
    <submittedName>
        <fullName evidence="14">Uncharacterized protein</fullName>
    </submittedName>
</protein>
<evidence type="ECO:0000256" key="8">
    <source>
        <dbReference type="ARBA" id="ARBA00023065"/>
    </source>
</evidence>
<feature type="transmembrane region" description="Helical" evidence="13">
    <location>
        <begin position="430"/>
        <end position="461"/>
    </location>
</feature>
<accession>A0A821W4X0</accession>
<comment type="caution">
    <text evidence="14">The sequence shown here is derived from an EMBL/GenBank/DDBJ whole genome shotgun (WGS) entry which is preliminary data.</text>
</comment>
<dbReference type="OrthoDB" id="5874059at2759"/>
<dbReference type="Proteomes" id="UP000663880">
    <property type="component" value="Unassembled WGS sequence"/>
</dbReference>